<dbReference type="PRINTS" id="PR00344">
    <property type="entry name" value="BCTRLSENSOR"/>
</dbReference>
<gene>
    <name evidence="7" type="primary">cheA_1</name>
    <name evidence="7" type="ORF">NCTC10283_01118</name>
</gene>
<dbReference type="OrthoDB" id="9146932at2"/>
<dbReference type="InterPro" id="IPR036890">
    <property type="entry name" value="HATPase_C_sf"/>
</dbReference>
<dbReference type="Gene3D" id="3.30.565.10">
    <property type="entry name" value="Histidine kinase-like ATPase, C-terminal domain"/>
    <property type="match status" value="1"/>
</dbReference>
<dbReference type="PROSITE" id="PS50894">
    <property type="entry name" value="HPT"/>
    <property type="match status" value="1"/>
</dbReference>
<sequence>MEKPDFSKLYQQYLSPPPGSLKKYRNLIILIAIFLVLTIAMLAMNVWTTNQMVQHSRVVEMATRQNLLVQQISRNIIGTDLAVREAFPQLYANNAVISISDLPKDINKNIDEIQQYATKFEYTLRAFEEGGLTQTPEGMTVEIPKTDTDDTSRQYVKKIRQDWANYHRLIGQFMLDYQAGKVDVKNLHGLVAHSRQFNQIFLDNGNGHVFALYTEIQQRANAWQTIQWAGIAFAVLLFGVIVFGAMRRLMNEDSELADENSELSEIMSAIREGLFLLEKDFTIGKQHSAPLEAMLEQSDIGGKNFLDVVRKMLPESELENTQMFIEQLYNPWVVEELIEDLNPLHRIAIISEKTNQPKYLDFKFFRVIEDDKVKRILVSVIDSTENVLLQLSIQAQEEQEERELEMLNTILHVDSRVLNNFIHSSQERLDEINEILQSPETGHQELKAKANFIGRNVHSLKGEASSMNLARMVDICSTIEDSLVMLRRQNNLTGQDFFSLIILIEDLYRLLDILDDYSRRIDQPNKHEQSDESQVEAQQLQHFAQDIAERNDKKVSLVVHGFHDYAMDDHQRDGLRQIVKQLLRNSVVHGIEYPAIRRQRNKSETGSLKFTLTATADGNLNLLAEDDGNGIDFEAIRGKAVAEGRYTVEEVGQLSKKQLLGLMLSDGFSTATTATEDAGRGVGMGVVRQTVQKMGGKLNINTAYQQYTRFNITFPPQQP</sequence>
<keyword evidence="3" id="KW-0902">Two-component regulatory system</keyword>
<dbReference type="SUPFAM" id="SSF55874">
    <property type="entry name" value="ATPase domain of HSP90 chaperone/DNA topoisomerase II/histidine kinase"/>
    <property type="match status" value="1"/>
</dbReference>
<feature type="transmembrane region" description="Helical" evidence="5">
    <location>
        <begin position="27"/>
        <end position="47"/>
    </location>
</feature>
<keyword evidence="4" id="KW-0597">Phosphoprotein</keyword>
<dbReference type="InterPro" id="IPR004358">
    <property type="entry name" value="Sig_transdc_His_kin-like_C"/>
</dbReference>
<accession>A0A376BMJ5</accession>
<dbReference type="Pfam" id="PF01627">
    <property type="entry name" value="Hpt"/>
    <property type="match status" value="1"/>
</dbReference>
<protein>
    <recommendedName>
        <fullName evidence="2">histidine kinase</fullName>
        <ecNumber evidence="2">2.7.13.3</ecNumber>
    </recommendedName>
</protein>
<evidence type="ECO:0000256" key="4">
    <source>
        <dbReference type="PROSITE-ProRule" id="PRU00110"/>
    </source>
</evidence>
<evidence type="ECO:0000256" key="3">
    <source>
        <dbReference type="ARBA" id="ARBA00023012"/>
    </source>
</evidence>
<dbReference type="Proteomes" id="UP000254209">
    <property type="component" value="Unassembled WGS sequence"/>
</dbReference>
<evidence type="ECO:0000256" key="1">
    <source>
        <dbReference type="ARBA" id="ARBA00000085"/>
    </source>
</evidence>
<dbReference type="SMART" id="SM00387">
    <property type="entry name" value="HATPase_c"/>
    <property type="match status" value="1"/>
</dbReference>
<dbReference type="Pfam" id="PF02518">
    <property type="entry name" value="HATPase_c"/>
    <property type="match status" value="1"/>
</dbReference>
<keyword evidence="7" id="KW-0808">Transferase</keyword>
<comment type="catalytic activity">
    <reaction evidence="1">
        <text>ATP + protein L-histidine = ADP + protein N-phospho-L-histidine.</text>
        <dbReference type="EC" id="2.7.13.3"/>
    </reaction>
</comment>
<feature type="domain" description="HPt" evidence="6">
    <location>
        <begin position="410"/>
        <end position="521"/>
    </location>
</feature>
<dbReference type="InterPro" id="IPR003594">
    <property type="entry name" value="HATPase_dom"/>
</dbReference>
<dbReference type="InterPro" id="IPR051315">
    <property type="entry name" value="Bact_Chemotaxis_CheA"/>
</dbReference>
<keyword evidence="5" id="KW-0472">Membrane</keyword>
<dbReference type="InterPro" id="IPR036641">
    <property type="entry name" value="HPT_dom_sf"/>
</dbReference>
<reference evidence="7 8" key="1">
    <citation type="submission" date="2018-06" db="EMBL/GenBank/DDBJ databases">
        <authorList>
            <consortium name="Pathogen Informatics"/>
            <person name="Doyle S."/>
        </authorList>
    </citation>
    <scope>NUCLEOTIDE SEQUENCE [LARGE SCALE GENOMIC DNA]</scope>
    <source>
        <strain evidence="7 8">NCTC10283</strain>
    </source>
</reference>
<dbReference type="EC" id="2.7.13.3" evidence="2"/>
<dbReference type="EMBL" id="UFSO01000002">
    <property type="protein sequence ID" value="SSY70992.1"/>
    <property type="molecule type" value="Genomic_DNA"/>
</dbReference>
<dbReference type="STRING" id="1120980.GCA_000745955_02159"/>
<keyword evidence="8" id="KW-1185">Reference proteome</keyword>
<dbReference type="CDD" id="cd00088">
    <property type="entry name" value="HPT"/>
    <property type="match status" value="1"/>
</dbReference>
<evidence type="ECO:0000256" key="5">
    <source>
        <dbReference type="SAM" id="Phobius"/>
    </source>
</evidence>
<dbReference type="GO" id="GO:0000155">
    <property type="term" value="F:phosphorelay sensor kinase activity"/>
    <property type="evidence" value="ECO:0007669"/>
    <property type="project" value="UniProtKB-ARBA"/>
</dbReference>
<evidence type="ECO:0000313" key="8">
    <source>
        <dbReference type="Proteomes" id="UP000254209"/>
    </source>
</evidence>
<evidence type="ECO:0000259" key="6">
    <source>
        <dbReference type="PROSITE" id="PS50894"/>
    </source>
</evidence>
<keyword evidence="5" id="KW-0812">Transmembrane</keyword>
<dbReference type="AlphaFoldDB" id="A0A376BMJ5"/>
<organism evidence="7 8">
    <name type="scientific">Alysiella crassa</name>
    <dbReference type="NCBI Taxonomy" id="153491"/>
    <lineage>
        <taxon>Bacteria</taxon>
        <taxon>Pseudomonadati</taxon>
        <taxon>Pseudomonadota</taxon>
        <taxon>Betaproteobacteria</taxon>
        <taxon>Neisseriales</taxon>
        <taxon>Neisseriaceae</taxon>
        <taxon>Alysiella</taxon>
    </lineage>
</organism>
<feature type="modified residue" description="Phosphohistidine" evidence="4">
    <location>
        <position position="458"/>
    </location>
</feature>
<feature type="transmembrane region" description="Helical" evidence="5">
    <location>
        <begin position="226"/>
        <end position="246"/>
    </location>
</feature>
<dbReference type="SUPFAM" id="SSF47226">
    <property type="entry name" value="Histidine-containing phosphotransfer domain, HPT domain"/>
    <property type="match status" value="1"/>
</dbReference>
<name>A0A376BMJ5_9NEIS</name>
<dbReference type="InterPro" id="IPR008207">
    <property type="entry name" value="Sig_transdc_His_kin_Hpt_dom"/>
</dbReference>
<dbReference type="PANTHER" id="PTHR43395:SF10">
    <property type="entry name" value="CHEMOTAXIS PROTEIN CHEA"/>
    <property type="match status" value="1"/>
</dbReference>
<evidence type="ECO:0000256" key="2">
    <source>
        <dbReference type="ARBA" id="ARBA00012438"/>
    </source>
</evidence>
<dbReference type="PANTHER" id="PTHR43395">
    <property type="entry name" value="SENSOR HISTIDINE KINASE CHEA"/>
    <property type="match status" value="1"/>
</dbReference>
<dbReference type="Gene3D" id="1.20.120.160">
    <property type="entry name" value="HPT domain"/>
    <property type="match status" value="1"/>
</dbReference>
<proteinExistence type="predicted"/>
<evidence type="ECO:0000313" key="7">
    <source>
        <dbReference type="EMBL" id="SSY70992.1"/>
    </source>
</evidence>
<dbReference type="RefSeq" id="WP_034294796.1">
    <property type="nucleotide sequence ID" value="NZ_UFSO01000002.1"/>
</dbReference>
<keyword evidence="5" id="KW-1133">Transmembrane helix</keyword>